<dbReference type="GO" id="GO:0005911">
    <property type="term" value="C:cell-cell junction"/>
    <property type="evidence" value="ECO:0007669"/>
    <property type="project" value="TreeGrafter"/>
</dbReference>
<keyword evidence="5" id="KW-0393">Immunoglobulin domain</keyword>
<feature type="domain" description="Ig-like" evidence="6">
    <location>
        <begin position="216"/>
        <end position="326"/>
    </location>
</feature>
<feature type="domain" description="Ig-like" evidence="6">
    <location>
        <begin position="127"/>
        <end position="211"/>
    </location>
</feature>
<dbReference type="SMART" id="SM00408">
    <property type="entry name" value="IGc2"/>
    <property type="match status" value="3"/>
</dbReference>
<accession>A0A482VHA3</accession>
<dbReference type="Pfam" id="PF13895">
    <property type="entry name" value="Ig_2"/>
    <property type="match status" value="1"/>
</dbReference>
<dbReference type="PANTHER" id="PTHR11640:SF31">
    <property type="entry name" value="IRREGULAR CHIASM C-ROUGHEST PROTEIN-RELATED"/>
    <property type="match status" value="1"/>
</dbReference>
<feature type="non-terminal residue" evidence="7">
    <location>
        <position position="520"/>
    </location>
</feature>
<keyword evidence="3" id="KW-1015">Disulfide bond</keyword>
<dbReference type="GO" id="GO:0050839">
    <property type="term" value="F:cell adhesion molecule binding"/>
    <property type="evidence" value="ECO:0007669"/>
    <property type="project" value="TreeGrafter"/>
</dbReference>
<evidence type="ECO:0000256" key="4">
    <source>
        <dbReference type="ARBA" id="ARBA00023180"/>
    </source>
</evidence>
<evidence type="ECO:0000256" key="3">
    <source>
        <dbReference type="ARBA" id="ARBA00023157"/>
    </source>
</evidence>
<dbReference type="InterPro" id="IPR051275">
    <property type="entry name" value="Cell_adhesion_signaling"/>
</dbReference>
<evidence type="ECO:0000313" key="7">
    <source>
        <dbReference type="EMBL" id="RZC32225.1"/>
    </source>
</evidence>
<keyword evidence="4" id="KW-0325">Glycoprotein</keyword>
<keyword evidence="2" id="KW-0472">Membrane</keyword>
<feature type="domain" description="Ig-like" evidence="6">
    <location>
        <begin position="1"/>
        <end position="105"/>
    </location>
</feature>
<evidence type="ECO:0000256" key="5">
    <source>
        <dbReference type="ARBA" id="ARBA00023319"/>
    </source>
</evidence>
<dbReference type="InterPro" id="IPR036179">
    <property type="entry name" value="Ig-like_dom_sf"/>
</dbReference>
<feature type="domain" description="Ig-like" evidence="6">
    <location>
        <begin position="337"/>
        <end position="414"/>
    </location>
</feature>
<dbReference type="Proteomes" id="UP000292052">
    <property type="component" value="Unassembled WGS sequence"/>
</dbReference>
<organism evidence="7 8">
    <name type="scientific">Asbolus verrucosus</name>
    <name type="common">Desert ironclad beetle</name>
    <dbReference type="NCBI Taxonomy" id="1661398"/>
    <lineage>
        <taxon>Eukaryota</taxon>
        <taxon>Metazoa</taxon>
        <taxon>Ecdysozoa</taxon>
        <taxon>Arthropoda</taxon>
        <taxon>Hexapoda</taxon>
        <taxon>Insecta</taxon>
        <taxon>Pterygota</taxon>
        <taxon>Neoptera</taxon>
        <taxon>Endopterygota</taxon>
        <taxon>Coleoptera</taxon>
        <taxon>Polyphaga</taxon>
        <taxon>Cucujiformia</taxon>
        <taxon>Tenebrionidae</taxon>
        <taxon>Pimeliinae</taxon>
        <taxon>Asbolus</taxon>
    </lineage>
</organism>
<keyword evidence="8" id="KW-1185">Reference proteome</keyword>
<feature type="domain" description="Ig-like" evidence="6">
    <location>
        <begin position="423"/>
        <end position="508"/>
    </location>
</feature>
<dbReference type="PROSITE" id="PS50835">
    <property type="entry name" value="IG_LIKE"/>
    <property type="match status" value="5"/>
</dbReference>
<dbReference type="InterPro" id="IPR003599">
    <property type="entry name" value="Ig_sub"/>
</dbReference>
<dbReference type="OrthoDB" id="6106100at2759"/>
<dbReference type="EMBL" id="QDEB01098717">
    <property type="protein sequence ID" value="RZC32225.1"/>
    <property type="molecule type" value="Genomic_DNA"/>
</dbReference>
<gene>
    <name evidence="7" type="ORF">BDFB_013118</name>
</gene>
<dbReference type="InterPro" id="IPR013783">
    <property type="entry name" value="Ig-like_fold"/>
</dbReference>
<reference evidence="7 8" key="1">
    <citation type="submission" date="2017-03" db="EMBL/GenBank/DDBJ databases">
        <title>Genome of the blue death feigning beetle - Asbolus verrucosus.</title>
        <authorList>
            <person name="Rider S.D."/>
        </authorList>
    </citation>
    <scope>NUCLEOTIDE SEQUENCE [LARGE SCALE GENOMIC DNA]</scope>
    <source>
        <strain evidence="7">Butters</strain>
        <tissue evidence="7">Head and leg muscle</tissue>
    </source>
</reference>
<dbReference type="STRING" id="1661398.A0A482VHA3"/>
<dbReference type="InterPro" id="IPR013151">
    <property type="entry name" value="Immunoglobulin_dom"/>
</dbReference>
<dbReference type="AlphaFoldDB" id="A0A482VHA3"/>
<protein>
    <submittedName>
        <fullName evidence="7">Ig 3 and/or I-set domain containing protein</fullName>
    </submittedName>
</protein>
<comment type="subcellular location">
    <subcellularLocation>
        <location evidence="1">Membrane</location>
        <topology evidence="1">Single-pass type I membrane protein</topology>
    </subcellularLocation>
</comment>
<dbReference type="GO" id="GO:0098609">
    <property type="term" value="P:cell-cell adhesion"/>
    <property type="evidence" value="ECO:0007669"/>
    <property type="project" value="TreeGrafter"/>
</dbReference>
<dbReference type="InterPro" id="IPR003598">
    <property type="entry name" value="Ig_sub2"/>
</dbReference>
<evidence type="ECO:0000313" key="8">
    <source>
        <dbReference type="Proteomes" id="UP000292052"/>
    </source>
</evidence>
<dbReference type="SMART" id="SM00409">
    <property type="entry name" value="IG"/>
    <property type="match status" value="3"/>
</dbReference>
<evidence type="ECO:0000256" key="2">
    <source>
        <dbReference type="ARBA" id="ARBA00023136"/>
    </source>
</evidence>
<name>A0A482VHA3_ASBVE</name>
<dbReference type="SUPFAM" id="SSF48726">
    <property type="entry name" value="Immunoglobulin"/>
    <property type="match status" value="4"/>
</dbReference>
<comment type="caution">
    <text evidence="7">The sequence shown here is derived from an EMBL/GenBank/DDBJ whole genome shotgun (WGS) entry which is preliminary data.</text>
</comment>
<proteinExistence type="predicted"/>
<dbReference type="InterPro" id="IPR007110">
    <property type="entry name" value="Ig-like_dom"/>
</dbReference>
<dbReference type="Pfam" id="PF00047">
    <property type="entry name" value="ig"/>
    <property type="match status" value="1"/>
</dbReference>
<evidence type="ECO:0000256" key="1">
    <source>
        <dbReference type="ARBA" id="ARBA00004479"/>
    </source>
</evidence>
<sequence length="520" mass="58041">MEPSRPVKATDQTNVTLVCNVTDGNPTWLRKVLWLLDGEVMADLPECNYSQPAAANETLGGPFCGIDPSILSLIKVDHSFAGNYTCQGQNDAGRYGPVSRPRTLEVYCKSPIPLQTITLIPPIPDPPKMAKLRHYPSTVIKNGEVNLICEVEDPGQPDNVTYEWYRGSHLLRETQTSNLTIHKASLETRSNFTCVAKNAGGKSEPAYDNITVLAPPAFIGNLNSYKGVLYSAPNVSLTCRIECYPACSVIWFKDGHRLDTENNHLYYVNIKEHPADVNKNDFESIESTLVWDMKNWPDQMLNKSAPHSHYTCAGISKGTQRRPNVTFTTEVAIDFPPEDLQVSETVVHVDENKSPEAVKCSGKGRPKLSYVWKKNSTGELIGKDDTLQLGKMPKSAAGNYTCEAFNKYGNKTVNVYFDVKYEPECTIEVGDREGKQVLVCSARGNPPYISYKWRIHEYNDTVEYTNNNAFLQEGFSYLYLDTTVEIERTYECIANNSVGSGFCNKKIPAHQEQSSQTGEP</sequence>
<dbReference type="PANTHER" id="PTHR11640">
    <property type="entry name" value="NEPHRIN"/>
    <property type="match status" value="1"/>
</dbReference>
<evidence type="ECO:0000259" key="6">
    <source>
        <dbReference type="PROSITE" id="PS50835"/>
    </source>
</evidence>
<dbReference type="GO" id="GO:0005886">
    <property type="term" value="C:plasma membrane"/>
    <property type="evidence" value="ECO:0007669"/>
    <property type="project" value="TreeGrafter"/>
</dbReference>
<dbReference type="CDD" id="cd00096">
    <property type="entry name" value="Ig"/>
    <property type="match status" value="1"/>
</dbReference>
<dbReference type="Gene3D" id="2.60.40.10">
    <property type="entry name" value="Immunoglobulins"/>
    <property type="match status" value="5"/>
</dbReference>